<reference evidence="1 2" key="1">
    <citation type="submission" date="2018-01" db="EMBL/GenBank/DDBJ databases">
        <title>Genome characterization of the sugarcane-associated fungus Trichoderma ghanense CCMA-1212 and their application in lignocelulose bioconversion.</title>
        <authorList>
            <person name="Steindorff A.S."/>
            <person name="Mendes T.D."/>
            <person name="Vilela E.S.D."/>
            <person name="Rodrigues D.S."/>
            <person name="Formighieri E.F."/>
            <person name="Melo I.S."/>
            <person name="Favaro L.C.L."/>
        </authorList>
    </citation>
    <scope>NUCLEOTIDE SEQUENCE [LARGE SCALE GENOMIC DNA]</scope>
    <source>
        <strain evidence="1 2">CCMA-1212</strain>
    </source>
</reference>
<sequence length="67" mass="7477">MARQPASPAVASGSLVRPSSQRVRARLLRRREEKLGERGSSELRLELGALPYKLIPAANRLLPWQKS</sequence>
<dbReference type="GeneID" id="300577689"/>
<keyword evidence="2" id="KW-1185">Reference proteome</keyword>
<proteinExistence type="predicted"/>
<gene>
    <name evidence="1" type="ORF">CCMA1212_005998</name>
</gene>
<dbReference type="Proteomes" id="UP001642720">
    <property type="component" value="Unassembled WGS sequence"/>
</dbReference>
<dbReference type="EMBL" id="PPTA01000007">
    <property type="protein sequence ID" value="TFB02066.1"/>
    <property type="molecule type" value="Genomic_DNA"/>
</dbReference>
<evidence type="ECO:0000313" key="1">
    <source>
        <dbReference type="EMBL" id="TFB02066.1"/>
    </source>
</evidence>
<accession>A0ABY2H2R9</accession>
<organism evidence="1 2">
    <name type="scientific">Trichoderma ghanense</name>
    <dbReference type="NCBI Taxonomy" id="65468"/>
    <lineage>
        <taxon>Eukaryota</taxon>
        <taxon>Fungi</taxon>
        <taxon>Dikarya</taxon>
        <taxon>Ascomycota</taxon>
        <taxon>Pezizomycotina</taxon>
        <taxon>Sordariomycetes</taxon>
        <taxon>Hypocreomycetidae</taxon>
        <taxon>Hypocreales</taxon>
        <taxon>Hypocreaceae</taxon>
        <taxon>Trichoderma</taxon>
    </lineage>
</organism>
<dbReference type="RefSeq" id="XP_073558267.1">
    <property type="nucleotide sequence ID" value="XM_073703239.1"/>
</dbReference>
<name>A0ABY2H2R9_9HYPO</name>
<comment type="caution">
    <text evidence="1">The sequence shown here is derived from an EMBL/GenBank/DDBJ whole genome shotgun (WGS) entry which is preliminary data.</text>
</comment>
<evidence type="ECO:0000313" key="2">
    <source>
        <dbReference type="Proteomes" id="UP001642720"/>
    </source>
</evidence>
<protein>
    <submittedName>
        <fullName evidence="1">Uncharacterized protein</fullName>
    </submittedName>
</protein>